<dbReference type="SUPFAM" id="SSF52540">
    <property type="entry name" value="P-loop containing nucleoside triphosphate hydrolases"/>
    <property type="match status" value="1"/>
</dbReference>
<gene>
    <name evidence="2" type="ORF">SAMN04488040_1092</name>
</gene>
<dbReference type="Gene3D" id="3.40.50.300">
    <property type="entry name" value="P-loop containing nucleotide triphosphate hydrolases"/>
    <property type="match status" value="1"/>
</dbReference>
<dbReference type="STRING" id="394264.SAMN04488040_1092"/>
<proteinExistence type="predicted"/>
<keyword evidence="2" id="KW-0347">Helicase</keyword>
<dbReference type="GO" id="GO:0005524">
    <property type="term" value="F:ATP binding"/>
    <property type="evidence" value="ECO:0007669"/>
    <property type="project" value="InterPro"/>
</dbReference>
<name>A0A1I6QZ06_9RHOB</name>
<organism evidence="2 3">
    <name type="scientific">Sulfitobacter marinus</name>
    <dbReference type="NCBI Taxonomy" id="394264"/>
    <lineage>
        <taxon>Bacteria</taxon>
        <taxon>Pseudomonadati</taxon>
        <taxon>Pseudomonadota</taxon>
        <taxon>Alphaproteobacteria</taxon>
        <taxon>Rhodobacterales</taxon>
        <taxon>Roseobacteraceae</taxon>
        <taxon>Sulfitobacter</taxon>
    </lineage>
</organism>
<dbReference type="PANTHER" id="PTHR30153:SF2">
    <property type="entry name" value="REPLICATIVE DNA HELICASE"/>
    <property type="match status" value="1"/>
</dbReference>
<keyword evidence="2" id="KW-0067">ATP-binding</keyword>
<dbReference type="GO" id="GO:0006260">
    <property type="term" value="P:DNA replication"/>
    <property type="evidence" value="ECO:0007669"/>
    <property type="project" value="InterPro"/>
</dbReference>
<sequence length="237" mass="26542">MRLSSPIYTLKREAKLLTRSTEIKLHQALDQIAKREGFQDWGHLASSYAKNTPSKAVLQQLDAGDMALIAARPGHGKTLLGLELVAMAEKSNRTGYFFTLSDTVLDIRNRLDKLGIDPDQFDQTVTIDTSDDICADHIISRIDNTAKPALILVDYLQLLDQKRSNPPLEVQIRKLKAFAVAQRASVILLSQIDRRFDLSVNGMPGMDDIRLPNNVDLSLFSKRCFLHDGKIQIEQTA</sequence>
<keyword evidence="3" id="KW-1185">Reference proteome</keyword>
<dbReference type="GO" id="GO:0005829">
    <property type="term" value="C:cytosol"/>
    <property type="evidence" value="ECO:0007669"/>
    <property type="project" value="TreeGrafter"/>
</dbReference>
<keyword evidence="2" id="KW-0547">Nucleotide-binding</keyword>
<dbReference type="Pfam" id="PF03796">
    <property type="entry name" value="DnaB_C"/>
    <property type="match status" value="1"/>
</dbReference>
<dbReference type="OrthoDB" id="7357206at2"/>
<dbReference type="InterPro" id="IPR027417">
    <property type="entry name" value="P-loop_NTPase"/>
</dbReference>
<protein>
    <submittedName>
        <fullName evidence="2">DnaB-like helicase C terminal domain-containing protein</fullName>
    </submittedName>
</protein>
<evidence type="ECO:0000259" key="1">
    <source>
        <dbReference type="Pfam" id="PF03796"/>
    </source>
</evidence>
<dbReference type="Proteomes" id="UP000199239">
    <property type="component" value="Unassembled WGS sequence"/>
</dbReference>
<dbReference type="InterPro" id="IPR007694">
    <property type="entry name" value="DNA_helicase_DnaB-like_C"/>
</dbReference>
<feature type="domain" description="SF4 helicase" evidence="1">
    <location>
        <begin position="124"/>
        <end position="210"/>
    </location>
</feature>
<evidence type="ECO:0000313" key="2">
    <source>
        <dbReference type="EMBL" id="SFS57635.1"/>
    </source>
</evidence>
<dbReference type="RefSeq" id="WP_093915253.1">
    <property type="nucleotide sequence ID" value="NZ_FPAJ01000001.1"/>
</dbReference>
<dbReference type="AlphaFoldDB" id="A0A1I6QZ06"/>
<accession>A0A1I6QZ06</accession>
<dbReference type="EMBL" id="FPAJ01000001">
    <property type="protein sequence ID" value="SFS57635.1"/>
    <property type="molecule type" value="Genomic_DNA"/>
</dbReference>
<dbReference type="PANTHER" id="PTHR30153">
    <property type="entry name" value="REPLICATIVE DNA HELICASE DNAB"/>
    <property type="match status" value="1"/>
</dbReference>
<evidence type="ECO:0000313" key="3">
    <source>
        <dbReference type="Proteomes" id="UP000199239"/>
    </source>
</evidence>
<keyword evidence="2" id="KW-0378">Hydrolase</keyword>
<reference evidence="3" key="1">
    <citation type="submission" date="2016-10" db="EMBL/GenBank/DDBJ databases">
        <authorList>
            <person name="Varghese N."/>
            <person name="Submissions S."/>
        </authorList>
    </citation>
    <scope>NUCLEOTIDE SEQUENCE [LARGE SCALE GENOMIC DNA]</scope>
    <source>
        <strain evidence="3">DSM 23422</strain>
    </source>
</reference>
<dbReference type="NCBIfam" id="NF004629">
    <property type="entry name" value="PRK05973.1"/>
    <property type="match status" value="1"/>
</dbReference>
<dbReference type="GO" id="GO:0003678">
    <property type="term" value="F:DNA helicase activity"/>
    <property type="evidence" value="ECO:0007669"/>
    <property type="project" value="InterPro"/>
</dbReference>